<reference evidence="5" key="1">
    <citation type="submission" date="2020-06" db="EMBL/GenBank/DDBJ databases">
        <title>Unique genomic features of the anaerobic methanotrophic archaea.</title>
        <authorList>
            <person name="Chadwick G.L."/>
            <person name="Skennerton C.T."/>
            <person name="Laso-Perez R."/>
            <person name="Leu A.O."/>
            <person name="Speth D.R."/>
            <person name="Yu H."/>
            <person name="Morgan-Lang C."/>
            <person name="Hatzenpichler R."/>
            <person name="Goudeau D."/>
            <person name="Malmstrom R."/>
            <person name="Brazelton W.J."/>
            <person name="Woyke T."/>
            <person name="Hallam S.J."/>
            <person name="Tyson G.W."/>
            <person name="Wegener G."/>
            <person name="Boetius A."/>
            <person name="Orphan V."/>
        </authorList>
    </citation>
    <scope>NUCLEOTIDE SEQUENCE</scope>
</reference>
<evidence type="ECO:0000259" key="3">
    <source>
        <dbReference type="PROSITE" id="PS50022"/>
    </source>
</evidence>
<dbReference type="PROSITE" id="PS00139">
    <property type="entry name" value="THIOL_PROTEASE_CYS"/>
    <property type="match status" value="1"/>
</dbReference>
<dbReference type="Pfam" id="PF18911">
    <property type="entry name" value="PKD_4"/>
    <property type="match status" value="1"/>
</dbReference>
<dbReference type="InterPro" id="IPR000601">
    <property type="entry name" value="PKD_dom"/>
</dbReference>
<dbReference type="InterPro" id="IPR022409">
    <property type="entry name" value="PKD/Chitinase_dom"/>
</dbReference>
<dbReference type="InterPro" id="IPR000668">
    <property type="entry name" value="Peptidase_C1A_C"/>
</dbReference>
<dbReference type="Pfam" id="PF00754">
    <property type="entry name" value="F5_F8_type_C"/>
    <property type="match status" value="1"/>
</dbReference>
<dbReference type="InterPro" id="IPR039417">
    <property type="entry name" value="Peptidase_C1A_papain-like"/>
</dbReference>
<keyword evidence="2" id="KW-0812">Transmembrane</keyword>
<dbReference type="GO" id="GO:0006508">
    <property type="term" value="P:proteolysis"/>
    <property type="evidence" value="ECO:0007669"/>
    <property type="project" value="InterPro"/>
</dbReference>
<dbReference type="CDD" id="cd02248">
    <property type="entry name" value="Peptidase_C1A"/>
    <property type="match status" value="1"/>
</dbReference>
<dbReference type="Pfam" id="PF00112">
    <property type="entry name" value="Peptidase_C1"/>
    <property type="match status" value="1"/>
</dbReference>
<dbReference type="SUPFAM" id="SSF49299">
    <property type="entry name" value="PKD domain"/>
    <property type="match status" value="1"/>
</dbReference>
<dbReference type="CDD" id="cd00146">
    <property type="entry name" value="PKD"/>
    <property type="match status" value="1"/>
</dbReference>
<dbReference type="PRINTS" id="PR00705">
    <property type="entry name" value="PAPAIN"/>
</dbReference>
<dbReference type="SUPFAM" id="SSF49785">
    <property type="entry name" value="Galactose-binding domain-like"/>
    <property type="match status" value="1"/>
</dbReference>
<dbReference type="InterPro" id="IPR038765">
    <property type="entry name" value="Papain-like_cys_pep_sf"/>
</dbReference>
<dbReference type="InterPro" id="IPR013783">
    <property type="entry name" value="Ig-like_fold"/>
</dbReference>
<organism evidence="5">
    <name type="scientific">Candidatus Methanogaster sp. ANME-2c ERB4</name>
    <dbReference type="NCBI Taxonomy" id="2759911"/>
    <lineage>
        <taxon>Archaea</taxon>
        <taxon>Methanobacteriati</taxon>
        <taxon>Methanobacteriota</taxon>
        <taxon>Stenosarchaea group</taxon>
        <taxon>Methanomicrobia</taxon>
        <taxon>Methanosarcinales</taxon>
        <taxon>ANME-2 cluster</taxon>
        <taxon>Candidatus Methanogasteraceae</taxon>
        <taxon>Candidatus Methanogaster</taxon>
    </lineage>
</organism>
<protein>
    <recommendedName>
        <fullName evidence="6">PKD domain-containing protein</fullName>
    </recommendedName>
</protein>
<keyword evidence="2" id="KW-0472">Membrane</keyword>
<accession>A0A7G9YG92</accession>
<evidence type="ECO:0000256" key="2">
    <source>
        <dbReference type="SAM" id="Phobius"/>
    </source>
</evidence>
<dbReference type="SUPFAM" id="SSF54001">
    <property type="entry name" value="Cysteine proteinases"/>
    <property type="match status" value="1"/>
</dbReference>
<name>A0A7G9YG92_9EURY</name>
<feature type="domain" description="F5/8 type C" evidence="3">
    <location>
        <begin position="413"/>
        <end position="552"/>
    </location>
</feature>
<dbReference type="Gene3D" id="2.60.40.10">
    <property type="entry name" value="Immunoglobulins"/>
    <property type="match status" value="1"/>
</dbReference>
<evidence type="ECO:0000256" key="1">
    <source>
        <dbReference type="ARBA" id="ARBA00008455"/>
    </source>
</evidence>
<dbReference type="PROSITE" id="PS50093">
    <property type="entry name" value="PKD"/>
    <property type="match status" value="1"/>
</dbReference>
<dbReference type="InterPro" id="IPR000421">
    <property type="entry name" value="FA58C"/>
</dbReference>
<dbReference type="InterPro" id="IPR000169">
    <property type="entry name" value="Pept_cys_AS"/>
</dbReference>
<sequence>MAQPKSQKGVNTMDKHGLTKILAISIIVSAMICTVSAGPANMSVSQVELEGMDAIQEAIDANGGNWTAGNTSVSELTVEEKKQLCGAMMGDMPEDAQFARMPLRASVAYAESFDWRNKDGKDWMTPVKHQGSCGSCWAFSALGVVEAAINIHTNDPDKDIDLSEQHLVSDCCNAGSCDGGIPDGALKYVRDTGVSEESCFPYTTSNGACAPCSDWAENPWGIENYVYVSSSTDAYKSALQEYGPLSVVLSVPDDWFYYIGGVYEPTWEVTNGVGWANHAVVLVGWNDSESCWIIKNSWGSGWGEQGYARVLYGNLEKYDYAYAVTGIVHDGANQPPVAGASASHESGTAPFDVAFTGTGSDSDGTITSYEWTFGDDANSTSQNTTHIYNSSGTYTATLTVTDDDGATGSDSVVITVNESMTESWINPVAATASSYYGKYVPTNAIDDNTRTHWFTEQYVVPPCWIQFDLGSTKLISKVRVIIYHRDVPMTLDVQVSNDAANWETVVSGAIITESGTFVEIPFAQTDARYIRLHETDFPRMYGQCTEFDVYAYT</sequence>
<gene>
    <name evidence="5" type="ORF">LBHKAHFG_00007</name>
</gene>
<keyword evidence="2" id="KW-1133">Transmembrane helix</keyword>
<dbReference type="PROSITE" id="PS50022">
    <property type="entry name" value="FA58C_3"/>
    <property type="match status" value="1"/>
</dbReference>
<dbReference type="InterPro" id="IPR013128">
    <property type="entry name" value="Peptidase_C1A"/>
</dbReference>
<evidence type="ECO:0008006" key="6">
    <source>
        <dbReference type="Google" id="ProtNLM"/>
    </source>
</evidence>
<evidence type="ECO:0000259" key="4">
    <source>
        <dbReference type="PROSITE" id="PS50093"/>
    </source>
</evidence>
<dbReference type="Gene3D" id="3.90.70.10">
    <property type="entry name" value="Cysteine proteinases"/>
    <property type="match status" value="1"/>
</dbReference>
<dbReference type="PANTHER" id="PTHR12411">
    <property type="entry name" value="CYSTEINE PROTEASE FAMILY C1-RELATED"/>
    <property type="match status" value="1"/>
</dbReference>
<dbReference type="GO" id="GO:0008234">
    <property type="term" value="F:cysteine-type peptidase activity"/>
    <property type="evidence" value="ECO:0007669"/>
    <property type="project" value="InterPro"/>
</dbReference>
<proteinExistence type="inferred from homology"/>
<feature type="transmembrane region" description="Helical" evidence="2">
    <location>
        <begin position="21"/>
        <end position="40"/>
    </location>
</feature>
<dbReference type="EMBL" id="MT631238">
    <property type="protein sequence ID" value="QNO47026.1"/>
    <property type="molecule type" value="Genomic_DNA"/>
</dbReference>
<dbReference type="AlphaFoldDB" id="A0A7G9YG92"/>
<evidence type="ECO:0000313" key="5">
    <source>
        <dbReference type="EMBL" id="QNO47026.1"/>
    </source>
</evidence>
<dbReference type="SMART" id="SM00645">
    <property type="entry name" value="Pept_C1"/>
    <property type="match status" value="1"/>
</dbReference>
<dbReference type="SMART" id="SM00089">
    <property type="entry name" value="PKD"/>
    <property type="match status" value="1"/>
</dbReference>
<dbReference type="InterPro" id="IPR008979">
    <property type="entry name" value="Galactose-bd-like_sf"/>
</dbReference>
<comment type="similarity">
    <text evidence="1">Belongs to the peptidase C1 family.</text>
</comment>
<dbReference type="PROSITE" id="PS00639">
    <property type="entry name" value="THIOL_PROTEASE_HIS"/>
    <property type="match status" value="1"/>
</dbReference>
<feature type="domain" description="PKD" evidence="4">
    <location>
        <begin position="336"/>
        <end position="421"/>
    </location>
</feature>
<dbReference type="Gene3D" id="2.60.120.260">
    <property type="entry name" value="Galactose-binding domain-like"/>
    <property type="match status" value="1"/>
</dbReference>
<dbReference type="InterPro" id="IPR035986">
    <property type="entry name" value="PKD_dom_sf"/>
</dbReference>
<dbReference type="InterPro" id="IPR025660">
    <property type="entry name" value="Pept_his_AS"/>
</dbReference>